<keyword evidence="1" id="KW-1133">Transmembrane helix</keyword>
<keyword evidence="1" id="KW-0812">Transmembrane</keyword>
<sequence>MLILEILMALLILILGLAFIYFALPTEKKAH</sequence>
<accession>A0A521CJC2</accession>
<evidence type="ECO:0000313" key="3">
    <source>
        <dbReference type="Proteomes" id="UP000317315"/>
    </source>
</evidence>
<proteinExistence type="predicted"/>
<keyword evidence="3" id="KW-1185">Reference proteome</keyword>
<keyword evidence="1" id="KW-0472">Membrane</keyword>
<feature type="transmembrane region" description="Helical" evidence="1">
    <location>
        <begin position="6"/>
        <end position="24"/>
    </location>
</feature>
<evidence type="ECO:0000313" key="2">
    <source>
        <dbReference type="EMBL" id="SMO59546.1"/>
    </source>
</evidence>
<organism evidence="2 3">
    <name type="scientific">Balnearium lithotrophicum</name>
    <dbReference type="NCBI Taxonomy" id="223788"/>
    <lineage>
        <taxon>Bacteria</taxon>
        <taxon>Pseudomonadati</taxon>
        <taxon>Aquificota</taxon>
        <taxon>Aquificia</taxon>
        <taxon>Desulfurobacteriales</taxon>
        <taxon>Desulfurobacteriaceae</taxon>
        <taxon>Balnearium</taxon>
    </lineage>
</organism>
<dbReference type="EMBL" id="FXTM01000013">
    <property type="protein sequence ID" value="SMO59546.1"/>
    <property type="molecule type" value="Genomic_DNA"/>
</dbReference>
<dbReference type="AlphaFoldDB" id="A0A521CJC2"/>
<evidence type="ECO:0000256" key="1">
    <source>
        <dbReference type="SAM" id="Phobius"/>
    </source>
</evidence>
<protein>
    <submittedName>
        <fullName evidence="2">Uncharacterized protein</fullName>
    </submittedName>
</protein>
<gene>
    <name evidence="2" type="ORF">SAMN06269117_11329</name>
</gene>
<name>A0A521CJC2_9BACT</name>
<reference evidence="2 3" key="1">
    <citation type="submission" date="2017-05" db="EMBL/GenBank/DDBJ databases">
        <authorList>
            <person name="Varghese N."/>
            <person name="Submissions S."/>
        </authorList>
    </citation>
    <scope>NUCLEOTIDE SEQUENCE [LARGE SCALE GENOMIC DNA]</scope>
    <source>
        <strain evidence="2 3">DSM 16304</strain>
    </source>
</reference>
<dbReference type="Proteomes" id="UP000317315">
    <property type="component" value="Unassembled WGS sequence"/>
</dbReference>